<dbReference type="STRING" id="989403.SAMN05421798_101687"/>
<dbReference type="GO" id="GO:0008233">
    <property type="term" value="F:peptidase activity"/>
    <property type="evidence" value="ECO:0007669"/>
    <property type="project" value="UniProtKB-KW"/>
</dbReference>
<dbReference type="RefSeq" id="WP_068006031.1">
    <property type="nucleotide sequence ID" value="NZ_FOFM01000001.1"/>
</dbReference>
<dbReference type="EMBL" id="LMCB01000017">
    <property type="protein sequence ID" value="KZL18838.1"/>
    <property type="molecule type" value="Genomic_DNA"/>
</dbReference>
<feature type="compositionally biased region" description="Basic and acidic residues" evidence="9">
    <location>
        <begin position="220"/>
        <end position="234"/>
    </location>
</feature>
<evidence type="ECO:0000313" key="11">
    <source>
        <dbReference type="Proteomes" id="UP000076577"/>
    </source>
</evidence>
<evidence type="ECO:0000256" key="2">
    <source>
        <dbReference type="ARBA" id="ARBA00022670"/>
    </source>
</evidence>
<dbReference type="Gene3D" id="3.90.1680.10">
    <property type="entry name" value="SOS response associated peptidase-like"/>
    <property type="match status" value="1"/>
</dbReference>
<dbReference type="OrthoDB" id="9782620at2"/>
<dbReference type="EC" id="3.4.-.-" evidence="8"/>
<sequence>MCGRYSLSASPEEVKALFDYIEQPNFPPRYNIAPTQPIALVKHENGGRHFGLARWGLVPAWVKDPSSFTLLLNARAETLEDKPSFRAAVRHRRCLIPANGFYEWQRKGAAKQPYWIAPSDGRLLAFAGLWETYSHPDGGDIDTAAVITVEANMTMKSIHHRMPAIIAPEHFEEWLDNGTVMAKEAVQLLKPAQEGLLITTPVSTRVNSVTNDDPALWAKEEITVPPVPRKEPAKPKLRKKKVAGGSSSGSGQLDLF</sequence>
<evidence type="ECO:0000256" key="4">
    <source>
        <dbReference type="ARBA" id="ARBA00022801"/>
    </source>
</evidence>
<evidence type="ECO:0000256" key="7">
    <source>
        <dbReference type="ARBA" id="ARBA00023239"/>
    </source>
</evidence>
<accession>A0A165YH32</accession>
<dbReference type="PANTHER" id="PTHR13604">
    <property type="entry name" value="DC12-RELATED"/>
    <property type="match status" value="1"/>
</dbReference>
<dbReference type="GO" id="GO:0003697">
    <property type="term" value="F:single-stranded DNA binding"/>
    <property type="evidence" value="ECO:0007669"/>
    <property type="project" value="InterPro"/>
</dbReference>
<name>A0A165YH32_9HYPH</name>
<evidence type="ECO:0000313" key="10">
    <source>
        <dbReference type="EMBL" id="KZL18838.1"/>
    </source>
</evidence>
<comment type="caution">
    <text evidence="10">The sequence shown here is derived from an EMBL/GenBank/DDBJ whole genome shotgun (WGS) entry which is preliminary data.</text>
</comment>
<keyword evidence="6" id="KW-0238">DNA-binding</keyword>
<keyword evidence="3" id="KW-0227">DNA damage</keyword>
<keyword evidence="7" id="KW-0456">Lyase</keyword>
<dbReference type="Pfam" id="PF02586">
    <property type="entry name" value="SRAP"/>
    <property type="match status" value="1"/>
</dbReference>
<dbReference type="InterPro" id="IPR003738">
    <property type="entry name" value="SRAP"/>
</dbReference>
<keyword evidence="2 8" id="KW-0645">Protease</keyword>
<dbReference type="SUPFAM" id="SSF143081">
    <property type="entry name" value="BB1717-like"/>
    <property type="match status" value="1"/>
</dbReference>
<dbReference type="AlphaFoldDB" id="A0A165YH32"/>
<dbReference type="GO" id="GO:0016829">
    <property type="term" value="F:lyase activity"/>
    <property type="evidence" value="ECO:0007669"/>
    <property type="project" value="UniProtKB-KW"/>
</dbReference>
<keyword evidence="11" id="KW-1185">Reference proteome</keyword>
<evidence type="ECO:0000256" key="6">
    <source>
        <dbReference type="ARBA" id="ARBA00023125"/>
    </source>
</evidence>
<comment type="similarity">
    <text evidence="1 8">Belongs to the SOS response-associated peptidase family.</text>
</comment>
<protein>
    <recommendedName>
        <fullName evidence="8">Abasic site processing protein</fullName>
        <ecNumber evidence="8">3.4.-.-</ecNumber>
    </recommendedName>
</protein>
<evidence type="ECO:0000256" key="9">
    <source>
        <dbReference type="SAM" id="MobiDB-lite"/>
    </source>
</evidence>
<evidence type="ECO:0000256" key="3">
    <source>
        <dbReference type="ARBA" id="ARBA00022763"/>
    </source>
</evidence>
<evidence type="ECO:0000256" key="5">
    <source>
        <dbReference type="ARBA" id="ARBA00023124"/>
    </source>
</evidence>
<dbReference type="PANTHER" id="PTHR13604:SF0">
    <property type="entry name" value="ABASIC SITE PROCESSING PROTEIN HMCES"/>
    <property type="match status" value="1"/>
</dbReference>
<dbReference type="GO" id="GO:0106300">
    <property type="term" value="P:protein-DNA covalent cross-linking repair"/>
    <property type="evidence" value="ECO:0007669"/>
    <property type="project" value="InterPro"/>
</dbReference>
<evidence type="ECO:0000256" key="1">
    <source>
        <dbReference type="ARBA" id="ARBA00008136"/>
    </source>
</evidence>
<keyword evidence="4 8" id="KW-0378">Hydrolase</keyword>
<dbReference type="InterPro" id="IPR036590">
    <property type="entry name" value="SRAP-like"/>
</dbReference>
<keyword evidence="5" id="KW-0190">Covalent protein-DNA linkage</keyword>
<organism evidence="10 11">
    <name type="scientific">Pseudovibrio axinellae</name>
    <dbReference type="NCBI Taxonomy" id="989403"/>
    <lineage>
        <taxon>Bacteria</taxon>
        <taxon>Pseudomonadati</taxon>
        <taxon>Pseudomonadota</taxon>
        <taxon>Alphaproteobacteria</taxon>
        <taxon>Hyphomicrobiales</taxon>
        <taxon>Stappiaceae</taxon>
        <taxon>Pseudovibrio</taxon>
    </lineage>
</organism>
<dbReference type="GO" id="GO:0006508">
    <property type="term" value="P:proteolysis"/>
    <property type="evidence" value="ECO:0007669"/>
    <property type="project" value="UniProtKB-KW"/>
</dbReference>
<dbReference type="Proteomes" id="UP000076577">
    <property type="component" value="Unassembled WGS sequence"/>
</dbReference>
<feature type="region of interest" description="Disordered" evidence="9">
    <location>
        <begin position="220"/>
        <end position="256"/>
    </location>
</feature>
<proteinExistence type="inferred from homology"/>
<reference evidence="10 11" key="1">
    <citation type="journal article" date="2016" name="Front. Microbiol.">
        <title>Comparative Genomic Analysis Reveals a Diverse Repertoire of Genes Involved in Prokaryote-Eukaryote Interactions within the Pseudovibrio Genus.</title>
        <authorList>
            <person name="Romano S."/>
            <person name="Fernandez-Guerra A."/>
            <person name="Reen F.J."/>
            <person name="Glockner F.O."/>
            <person name="Crowley S.P."/>
            <person name="O'Sullivan O."/>
            <person name="Cotter P.D."/>
            <person name="Adams C."/>
            <person name="Dobson A.D."/>
            <person name="O'Gara F."/>
        </authorList>
    </citation>
    <scope>NUCLEOTIDE SEQUENCE [LARGE SCALE GENOMIC DNA]</scope>
    <source>
        <strain evidence="10 11">Ad2</strain>
    </source>
</reference>
<gene>
    <name evidence="10" type="primary">yedK</name>
    <name evidence="10" type="ORF">PsAD2_02354</name>
</gene>
<dbReference type="PATRIC" id="fig|989403.3.peg.2510"/>
<evidence type="ECO:0000256" key="8">
    <source>
        <dbReference type="RuleBase" id="RU364100"/>
    </source>
</evidence>